<evidence type="ECO:0000256" key="4">
    <source>
        <dbReference type="ARBA" id="ARBA00022989"/>
    </source>
</evidence>
<reference evidence="8" key="2">
    <citation type="submission" date="2021-01" db="EMBL/GenBank/DDBJ databases">
        <authorList>
            <person name="Schikora-Tamarit M.A."/>
        </authorList>
    </citation>
    <scope>NUCLEOTIDE SEQUENCE</scope>
    <source>
        <strain evidence="8">CBS6341</strain>
    </source>
</reference>
<dbReference type="EMBL" id="JAEUBF010000681">
    <property type="protein sequence ID" value="KAH3676091.1"/>
    <property type="molecule type" value="Genomic_DNA"/>
</dbReference>
<reference evidence="8" key="1">
    <citation type="journal article" date="2021" name="Open Biol.">
        <title>Shared evolutionary footprints suggest mitochondrial oxidative damage underlies multiple complex I losses in fungi.</title>
        <authorList>
            <person name="Schikora-Tamarit M.A."/>
            <person name="Marcet-Houben M."/>
            <person name="Nosek J."/>
            <person name="Gabaldon T."/>
        </authorList>
    </citation>
    <scope>NUCLEOTIDE SEQUENCE</scope>
    <source>
        <strain evidence="8">CBS6341</strain>
    </source>
</reference>
<protein>
    <submittedName>
        <fullName evidence="8">Uncharacterized protein</fullName>
    </submittedName>
</protein>
<keyword evidence="7" id="KW-0732">Signal</keyword>
<sequence>MMLVNSLLSRFLILLFFCLSFVQCALPIDNVKLFRNSDSIIEIDSSNLNQILVGERSYYISLFFTSDDPALNCKICAQFEPIYKKVIKSLFKIENLQNKIVFAKVDFEKNKPFFKELGLTHIPKLWILPPTEDSNSNASNQPHYEYTISEQSLDPLNLGDYIAKLLHITVKIDTDFEVSEFLGYFLFTFSIVLIFKKLVIQKYPKYKLFQLISVALILLFISGYMFTVIRGIPLISKDAKGEIMYFSGGTHWQFGLETFLIASIYSALISGIVVLVQILPKLENEIKKNVLIICVNIGMIYLLSYFISIYLIKDGSYPFRLLEL</sequence>
<evidence type="ECO:0000256" key="3">
    <source>
        <dbReference type="ARBA" id="ARBA00022692"/>
    </source>
</evidence>
<keyword evidence="4 6" id="KW-1133">Transmembrane helix</keyword>
<dbReference type="GO" id="GO:0008250">
    <property type="term" value="C:oligosaccharyltransferase complex"/>
    <property type="evidence" value="ECO:0007669"/>
    <property type="project" value="TreeGrafter"/>
</dbReference>
<dbReference type="GO" id="GO:0018279">
    <property type="term" value="P:protein N-linked glycosylation via asparagine"/>
    <property type="evidence" value="ECO:0007669"/>
    <property type="project" value="TreeGrafter"/>
</dbReference>
<comment type="caution">
    <text evidence="8">The sequence shown here is derived from an EMBL/GenBank/DDBJ whole genome shotgun (WGS) entry which is preliminary data.</text>
</comment>
<feature type="transmembrane region" description="Helical" evidence="6">
    <location>
        <begin position="181"/>
        <end position="199"/>
    </location>
</feature>
<evidence type="ECO:0000256" key="6">
    <source>
        <dbReference type="SAM" id="Phobius"/>
    </source>
</evidence>
<keyword evidence="5 6" id="KW-0472">Membrane</keyword>
<feature type="transmembrane region" description="Helical" evidence="6">
    <location>
        <begin position="290"/>
        <end position="312"/>
    </location>
</feature>
<dbReference type="PANTHER" id="PTHR12692:SF3">
    <property type="entry name" value="DOLICHYL-DIPHOSPHOOLIGOSACCHARIDE--PROTEIN GLYCOSYLTRANSFERASE SUBUNIT OST6"/>
    <property type="match status" value="1"/>
</dbReference>
<gene>
    <name evidence="8" type="ORF">WICMUC_002388</name>
</gene>
<accession>A0A9P8PQ04</accession>
<dbReference type="InterPro" id="IPR036249">
    <property type="entry name" value="Thioredoxin-like_sf"/>
</dbReference>
<dbReference type="Gene3D" id="3.40.30.10">
    <property type="entry name" value="Glutaredoxin"/>
    <property type="match status" value="1"/>
</dbReference>
<evidence type="ECO:0000256" key="5">
    <source>
        <dbReference type="ARBA" id="ARBA00023136"/>
    </source>
</evidence>
<evidence type="ECO:0000313" key="9">
    <source>
        <dbReference type="Proteomes" id="UP000769528"/>
    </source>
</evidence>
<dbReference type="Pfam" id="PF04756">
    <property type="entry name" value="OST3_OST6"/>
    <property type="match status" value="1"/>
</dbReference>
<feature type="transmembrane region" description="Helical" evidence="6">
    <location>
        <begin position="252"/>
        <end position="278"/>
    </location>
</feature>
<dbReference type="PANTHER" id="PTHR12692">
    <property type="entry name" value="DOLICHYL-DIPHOSPHOOLIGOSACCHARIDE--PROTEIN GLYCOSYLTRANSFERASE-RELATED"/>
    <property type="match status" value="1"/>
</dbReference>
<dbReference type="Proteomes" id="UP000769528">
    <property type="component" value="Unassembled WGS sequence"/>
</dbReference>
<evidence type="ECO:0000256" key="2">
    <source>
        <dbReference type="ARBA" id="ARBA00009561"/>
    </source>
</evidence>
<dbReference type="InterPro" id="IPR021149">
    <property type="entry name" value="OligosaccharylTrfase_OST3/OST6"/>
</dbReference>
<feature type="chain" id="PRO_5040133294" evidence="7">
    <location>
        <begin position="25"/>
        <end position="324"/>
    </location>
</feature>
<name>A0A9P8PQ04_9ASCO</name>
<keyword evidence="9" id="KW-1185">Reference proteome</keyword>
<feature type="transmembrane region" description="Helical" evidence="6">
    <location>
        <begin position="211"/>
        <end position="232"/>
    </location>
</feature>
<keyword evidence="3 6" id="KW-0812">Transmembrane</keyword>
<evidence type="ECO:0000313" key="8">
    <source>
        <dbReference type="EMBL" id="KAH3676091.1"/>
    </source>
</evidence>
<evidence type="ECO:0000256" key="1">
    <source>
        <dbReference type="ARBA" id="ARBA00004477"/>
    </source>
</evidence>
<comment type="similarity">
    <text evidence="2">Belongs to the OST3/OST6 family.</text>
</comment>
<dbReference type="OrthoDB" id="67566at2759"/>
<proteinExistence type="inferred from homology"/>
<evidence type="ECO:0000256" key="7">
    <source>
        <dbReference type="SAM" id="SignalP"/>
    </source>
</evidence>
<dbReference type="SUPFAM" id="SSF52833">
    <property type="entry name" value="Thioredoxin-like"/>
    <property type="match status" value="1"/>
</dbReference>
<dbReference type="AlphaFoldDB" id="A0A9P8PQ04"/>
<comment type="subcellular location">
    <subcellularLocation>
        <location evidence="1">Endoplasmic reticulum membrane</location>
        <topology evidence="1">Multi-pass membrane protein</topology>
    </subcellularLocation>
</comment>
<organism evidence="8 9">
    <name type="scientific">Wickerhamomyces mucosus</name>
    <dbReference type="NCBI Taxonomy" id="1378264"/>
    <lineage>
        <taxon>Eukaryota</taxon>
        <taxon>Fungi</taxon>
        <taxon>Dikarya</taxon>
        <taxon>Ascomycota</taxon>
        <taxon>Saccharomycotina</taxon>
        <taxon>Saccharomycetes</taxon>
        <taxon>Phaffomycetales</taxon>
        <taxon>Wickerhamomycetaceae</taxon>
        <taxon>Wickerhamomyces</taxon>
    </lineage>
</organism>
<feature type="signal peptide" evidence="7">
    <location>
        <begin position="1"/>
        <end position="24"/>
    </location>
</feature>